<dbReference type="InterPro" id="IPR001433">
    <property type="entry name" value="OxRdtase_FAD/NAD-bd"/>
</dbReference>
<evidence type="ECO:0000256" key="7">
    <source>
        <dbReference type="ARBA" id="ARBA00023014"/>
    </source>
</evidence>
<evidence type="ECO:0000313" key="10">
    <source>
        <dbReference type="EMBL" id="GAA3509147.1"/>
    </source>
</evidence>
<evidence type="ECO:0000256" key="1">
    <source>
        <dbReference type="ARBA" id="ARBA00001974"/>
    </source>
</evidence>
<dbReference type="Gene3D" id="3.10.20.30">
    <property type="match status" value="1"/>
</dbReference>
<name>A0ABP6UK23_9MICO</name>
<dbReference type="Gene3D" id="2.40.30.10">
    <property type="entry name" value="Translation factors"/>
    <property type="match status" value="1"/>
</dbReference>
<dbReference type="SUPFAM" id="SSF52343">
    <property type="entry name" value="Ferredoxin reductase-like, C-terminal NADP-linked domain"/>
    <property type="match status" value="1"/>
</dbReference>
<dbReference type="CDD" id="cd06185">
    <property type="entry name" value="PDR_like"/>
    <property type="match status" value="1"/>
</dbReference>
<evidence type="ECO:0000256" key="6">
    <source>
        <dbReference type="ARBA" id="ARBA00023004"/>
    </source>
</evidence>
<keyword evidence="5" id="KW-0560">Oxidoreductase</keyword>
<dbReference type="InterPro" id="IPR017938">
    <property type="entry name" value="Riboflavin_synthase-like_b-brl"/>
</dbReference>
<comment type="cofactor">
    <cofactor evidence="1">
        <name>FAD</name>
        <dbReference type="ChEBI" id="CHEBI:57692"/>
    </cofactor>
</comment>
<dbReference type="PROSITE" id="PS51085">
    <property type="entry name" value="2FE2S_FER_2"/>
    <property type="match status" value="1"/>
</dbReference>
<dbReference type="CDD" id="cd00207">
    <property type="entry name" value="fer2"/>
    <property type="match status" value="1"/>
</dbReference>
<dbReference type="InterPro" id="IPR006058">
    <property type="entry name" value="2Fe2S_fd_BS"/>
</dbReference>
<dbReference type="InterPro" id="IPR001041">
    <property type="entry name" value="2Fe-2S_ferredoxin-type"/>
</dbReference>
<organism evidence="10 11">
    <name type="scientific">Georgenia daeguensis</name>
    <dbReference type="NCBI Taxonomy" id="908355"/>
    <lineage>
        <taxon>Bacteria</taxon>
        <taxon>Bacillati</taxon>
        <taxon>Actinomycetota</taxon>
        <taxon>Actinomycetes</taxon>
        <taxon>Micrococcales</taxon>
        <taxon>Bogoriellaceae</taxon>
        <taxon>Georgenia</taxon>
    </lineage>
</organism>
<reference evidence="11" key="1">
    <citation type="journal article" date="2019" name="Int. J. Syst. Evol. Microbiol.">
        <title>The Global Catalogue of Microorganisms (GCM) 10K type strain sequencing project: providing services to taxonomists for standard genome sequencing and annotation.</title>
        <authorList>
            <consortium name="The Broad Institute Genomics Platform"/>
            <consortium name="The Broad Institute Genome Sequencing Center for Infectious Disease"/>
            <person name="Wu L."/>
            <person name="Ma J."/>
        </authorList>
    </citation>
    <scope>NUCLEOTIDE SEQUENCE [LARGE SCALE GENOMIC DNA]</scope>
    <source>
        <strain evidence="11">JCM 17459</strain>
    </source>
</reference>
<dbReference type="InterPro" id="IPR036010">
    <property type="entry name" value="2Fe-2S_ferredoxin-like_sf"/>
</dbReference>
<keyword evidence="7" id="KW-0411">Iron-sulfur</keyword>
<evidence type="ECO:0000256" key="5">
    <source>
        <dbReference type="ARBA" id="ARBA00023002"/>
    </source>
</evidence>
<keyword evidence="2" id="KW-0285">Flavoprotein</keyword>
<feature type="domain" description="FAD-binding FR-type" evidence="9">
    <location>
        <begin position="17"/>
        <end position="117"/>
    </location>
</feature>
<dbReference type="InterPro" id="IPR039261">
    <property type="entry name" value="FNR_nucleotide-bd"/>
</dbReference>
<dbReference type="InterPro" id="IPR012675">
    <property type="entry name" value="Beta-grasp_dom_sf"/>
</dbReference>
<keyword evidence="3" id="KW-0001">2Fe-2S</keyword>
<dbReference type="Proteomes" id="UP001499841">
    <property type="component" value="Unassembled WGS sequence"/>
</dbReference>
<dbReference type="InterPro" id="IPR017927">
    <property type="entry name" value="FAD-bd_FR_type"/>
</dbReference>
<evidence type="ECO:0000256" key="2">
    <source>
        <dbReference type="ARBA" id="ARBA00022630"/>
    </source>
</evidence>
<dbReference type="Pfam" id="PF00111">
    <property type="entry name" value="Fer2"/>
    <property type="match status" value="1"/>
</dbReference>
<keyword evidence="4" id="KW-0479">Metal-binding</keyword>
<dbReference type="SUPFAM" id="SSF54292">
    <property type="entry name" value="2Fe-2S ferredoxin-like"/>
    <property type="match status" value="1"/>
</dbReference>
<protein>
    <submittedName>
        <fullName evidence="10">PDR/VanB family oxidoreductase</fullName>
    </submittedName>
</protein>
<dbReference type="PANTHER" id="PTHR47354">
    <property type="entry name" value="NADH OXIDOREDUCTASE HCR"/>
    <property type="match status" value="1"/>
</dbReference>
<dbReference type="PANTHER" id="PTHR47354:SF1">
    <property type="entry name" value="CARNITINE MONOOXYGENASE REDUCTASE SUBUNIT"/>
    <property type="match status" value="1"/>
</dbReference>
<evidence type="ECO:0000259" key="9">
    <source>
        <dbReference type="PROSITE" id="PS51384"/>
    </source>
</evidence>
<dbReference type="EMBL" id="BAABBA010000023">
    <property type="protein sequence ID" value="GAA3509147.1"/>
    <property type="molecule type" value="Genomic_DNA"/>
</dbReference>
<feature type="domain" description="2Fe-2S ferredoxin-type" evidence="8">
    <location>
        <begin position="241"/>
        <end position="328"/>
    </location>
</feature>
<evidence type="ECO:0000259" key="8">
    <source>
        <dbReference type="PROSITE" id="PS51085"/>
    </source>
</evidence>
<dbReference type="Pfam" id="PF00175">
    <property type="entry name" value="NAD_binding_1"/>
    <property type="match status" value="1"/>
</dbReference>
<dbReference type="InterPro" id="IPR050415">
    <property type="entry name" value="MRET"/>
</dbReference>
<keyword evidence="11" id="KW-1185">Reference proteome</keyword>
<evidence type="ECO:0000313" key="11">
    <source>
        <dbReference type="Proteomes" id="UP001499841"/>
    </source>
</evidence>
<comment type="caution">
    <text evidence="10">The sequence shown here is derived from an EMBL/GenBank/DDBJ whole genome shotgun (WGS) entry which is preliminary data.</text>
</comment>
<dbReference type="PRINTS" id="PR00409">
    <property type="entry name" value="PHDIOXRDTASE"/>
</dbReference>
<evidence type="ECO:0000256" key="3">
    <source>
        <dbReference type="ARBA" id="ARBA00022714"/>
    </source>
</evidence>
<dbReference type="Gene3D" id="3.40.50.80">
    <property type="entry name" value="Nucleotide-binding domain of ferredoxin-NADP reductase (FNR) module"/>
    <property type="match status" value="1"/>
</dbReference>
<dbReference type="PROSITE" id="PS00197">
    <property type="entry name" value="2FE2S_FER_1"/>
    <property type="match status" value="1"/>
</dbReference>
<dbReference type="PROSITE" id="PS51384">
    <property type="entry name" value="FAD_FR"/>
    <property type="match status" value="1"/>
</dbReference>
<evidence type="ECO:0000256" key="4">
    <source>
        <dbReference type="ARBA" id="ARBA00022723"/>
    </source>
</evidence>
<accession>A0ABP6UK23</accession>
<gene>
    <name evidence="10" type="ORF">GCM10022262_35330</name>
</gene>
<proteinExistence type="predicted"/>
<dbReference type="SUPFAM" id="SSF63380">
    <property type="entry name" value="Riboflavin synthase domain-like"/>
    <property type="match status" value="1"/>
</dbReference>
<sequence length="328" mass="35631">MTAGSVATARRTDRSAEVTLDARVVAKEPVAADTVRLVLDPVGEPLPTWEPGAHIDLRLRPDLVRQYSLCGDPEAPYWEVAVLREPDGKGGSRHVHEDLAVGDVVEVRGPRNHFSLAPAEEYLFIAGGIGITPILPMLRVAQASRTPWRLVYGGRTESSMAFRDELQALYGDLVSLHPQDETGLLDLASLVSACSAATQIYSCGPAGMLGALEALCTGDTAPRLHVERFVPRELDPSIEDNEFEVVLERSGLKLTVPVGRSVLEVVEDAGIYVESQCRAGTCGTCETDVLYGEPDHRDSLLDEDERASCETMMICVSRARCPRLVLNL</sequence>
<keyword evidence="6" id="KW-0408">Iron</keyword>